<evidence type="ECO:0000256" key="2">
    <source>
        <dbReference type="ARBA" id="ARBA00001089"/>
    </source>
</evidence>
<name>A0A6M4IT61_9BACT</name>
<dbReference type="InterPro" id="IPR000101">
    <property type="entry name" value="GGT_peptidase"/>
</dbReference>
<dbReference type="GO" id="GO:0006751">
    <property type="term" value="P:glutathione catabolic process"/>
    <property type="evidence" value="ECO:0007669"/>
    <property type="project" value="UniProtKB-UniRule"/>
</dbReference>
<protein>
    <recommendedName>
        <fullName evidence="6">Glutathione hydrolase proenzyme</fullName>
        <ecNumber evidence="6">2.3.2.2</ecNumber>
        <ecNumber evidence="6">3.4.19.13</ecNumber>
    </recommendedName>
    <component>
        <recommendedName>
            <fullName evidence="6">Glutathione hydrolase large chain</fullName>
        </recommendedName>
    </component>
    <component>
        <recommendedName>
            <fullName evidence="6">Glutathione hydrolase small chain</fullName>
        </recommendedName>
    </component>
</protein>
<dbReference type="EC" id="2.3.2.2" evidence="6"/>
<evidence type="ECO:0000256" key="7">
    <source>
        <dbReference type="SAM" id="MobiDB-lite"/>
    </source>
</evidence>
<dbReference type="InterPro" id="IPR052896">
    <property type="entry name" value="GGT-like_enzyme"/>
</dbReference>
<dbReference type="InterPro" id="IPR043137">
    <property type="entry name" value="GGT_ssub_C"/>
</dbReference>
<dbReference type="Pfam" id="PF01019">
    <property type="entry name" value="G_glu_transpept"/>
    <property type="match status" value="1"/>
</dbReference>
<dbReference type="KEGG" id="ggr:HKW67_21090"/>
<dbReference type="EC" id="3.4.19.13" evidence="6"/>
<comment type="catalytic activity">
    <reaction evidence="3 6">
        <text>an N-terminal (5-L-glutamyl)-[peptide] + an alpha-amino acid = 5-L-glutamyl amino acid + an N-terminal L-alpha-aminoacyl-[peptide]</text>
        <dbReference type="Rhea" id="RHEA:23904"/>
        <dbReference type="Rhea" id="RHEA-COMP:9780"/>
        <dbReference type="Rhea" id="RHEA-COMP:9795"/>
        <dbReference type="ChEBI" id="CHEBI:77644"/>
        <dbReference type="ChEBI" id="CHEBI:78597"/>
        <dbReference type="ChEBI" id="CHEBI:78599"/>
        <dbReference type="ChEBI" id="CHEBI:78608"/>
        <dbReference type="EC" id="2.3.2.2"/>
    </reaction>
</comment>
<keyword evidence="6" id="KW-0317">Glutathione biosynthesis</keyword>
<dbReference type="Gene3D" id="3.60.20.40">
    <property type="match status" value="1"/>
</dbReference>
<evidence type="ECO:0000256" key="6">
    <source>
        <dbReference type="RuleBase" id="RU368036"/>
    </source>
</evidence>
<dbReference type="NCBIfam" id="TIGR00066">
    <property type="entry name" value="g_glut_trans"/>
    <property type="match status" value="1"/>
</dbReference>
<keyword evidence="6" id="KW-0378">Hydrolase</keyword>
<comment type="catalytic activity">
    <reaction evidence="1 6">
        <text>an S-substituted glutathione + H2O = an S-substituted L-cysteinylglycine + L-glutamate</text>
        <dbReference type="Rhea" id="RHEA:59468"/>
        <dbReference type="ChEBI" id="CHEBI:15377"/>
        <dbReference type="ChEBI" id="CHEBI:29985"/>
        <dbReference type="ChEBI" id="CHEBI:90779"/>
        <dbReference type="ChEBI" id="CHEBI:143103"/>
        <dbReference type="EC" id="3.4.19.13"/>
    </reaction>
</comment>
<dbReference type="GO" id="GO:0103068">
    <property type="term" value="F:leukotriene C4 gamma-glutamyl transferase activity"/>
    <property type="evidence" value="ECO:0007669"/>
    <property type="project" value="UniProtKB-EC"/>
</dbReference>
<sequence length="577" mass="61120">MITRSTFRVAVLAALLSPVITPRIAMAQDRSQSRSMVSSKQGVVASESVLASQVGASVLERGGNAIDAAVAMNAMMGLVAPMNDGIGGDLFAIIYEAKTGKLFGLNASGWAPKALTVEHLRAKGRTSMPARGIDAATVPGAVNGWEKLLTRFGKKRFADVLAPSIAYAEAGFPVGEVVSVYWKDSEKVLREDAATTKTFLPGGRLPQSGELFRNPELAWSYRQIASGGAAAFYKGSVAAKLLASSKTHGGTMTAADLAEFDSEWVEPISTTYRGWTVYELPPNGQGIAALEMLNIMETFPLATMGHNSAPALHHMIEAKKLAYADMQQYDGDPRFVKIPVTAMRSKSYAAERAKLVNASKATCDLSAGTPGGTDNGTTYLSAVDKEGNMISLIQSNYSTVGFGAGITVADAGFVWHNRGAGFSFDPASANVLAGRKRPLHTIIPAFMEKGDTRVAFGIMGGWNQAQAHAQFVSNIADFGMNIQGALDAPRFSKETFPGCDVNFESRIPDAVLKALAAMGHEIVMRGDYSSTRMGAGQAVMRNYTTGINSGASDPRKDGSAVSELLPVRPNTPAAAKR</sequence>
<feature type="chain" id="PRO_5026802733" description="Glutathione hydrolase proenzyme" evidence="8">
    <location>
        <begin position="28"/>
        <end position="577"/>
    </location>
</feature>
<keyword evidence="6" id="KW-0865">Zymogen</keyword>
<dbReference type="Gene3D" id="1.10.246.230">
    <property type="match status" value="1"/>
</dbReference>
<dbReference type="SUPFAM" id="SSF56235">
    <property type="entry name" value="N-terminal nucleophile aminohydrolases (Ntn hydrolases)"/>
    <property type="match status" value="1"/>
</dbReference>
<proteinExistence type="inferred from homology"/>
<evidence type="ECO:0000256" key="5">
    <source>
        <dbReference type="PIRSR" id="PIRSR600101-2"/>
    </source>
</evidence>
<comment type="PTM">
    <text evidence="6">Cleaved by autocatalysis into a large and a small subunit.</text>
</comment>
<evidence type="ECO:0000256" key="4">
    <source>
        <dbReference type="PIRSR" id="PIRSR600101-1"/>
    </source>
</evidence>
<accession>A0A6M4IT61</accession>
<evidence type="ECO:0000313" key="9">
    <source>
        <dbReference type="EMBL" id="QJR37840.1"/>
    </source>
</evidence>
<dbReference type="InterPro" id="IPR029055">
    <property type="entry name" value="Ntn_hydrolases_N"/>
</dbReference>
<evidence type="ECO:0000256" key="8">
    <source>
        <dbReference type="SAM" id="SignalP"/>
    </source>
</evidence>
<feature type="active site" description="Nucleophile" evidence="4">
    <location>
        <position position="377"/>
    </location>
</feature>
<feature type="signal peptide" evidence="8">
    <location>
        <begin position="1"/>
        <end position="27"/>
    </location>
</feature>
<dbReference type="GO" id="GO:0036374">
    <property type="term" value="F:glutathione hydrolase activity"/>
    <property type="evidence" value="ECO:0007669"/>
    <property type="project" value="UniProtKB-UniRule"/>
</dbReference>
<dbReference type="PANTHER" id="PTHR43881">
    <property type="entry name" value="GAMMA-GLUTAMYLTRANSPEPTIDASE (AFU_ORTHOLOGUE AFUA_4G13580)"/>
    <property type="match status" value="1"/>
</dbReference>
<dbReference type="Proteomes" id="UP000500938">
    <property type="component" value="Chromosome"/>
</dbReference>
<keyword evidence="6 9" id="KW-0012">Acyltransferase</keyword>
<comment type="catalytic activity">
    <reaction evidence="2 6">
        <text>glutathione + H2O = L-cysteinylglycine + L-glutamate</text>
        <dbReference type="Rhea" id="RHEA:28807"/>
        <dbReference type="ChEBI" id="CHEBI:15377"/>
        <dbReference type="ChEBI" id="CHEBI:29985"/>
        <dbReference type="ChEBI" id="CHEBI:57925"/>
        <dbReference type="ChEBI" id="CHEBI:61694"/>
        <dbReference type="EC" id="3.4.19.13"/>
    </reaction>
</comment>
<evidence type="ECO:0000256" key="3">
    <source>
        <dbReference type="ARBA" id="ARBA00047417"/>
    </source>
</evidence>
<comment type="subunit">
    <text evidence="6">This enzyme consists of two polypeptide chains, which are synthesized in precursor form from a single polypeptide.</text>
</comment>
<gene>
    <name evidence="9" type="primary">ggt</name>
    <name evidence="9" type="ORF">HKW67_21090</name>
</gene>
<dbReference type="EMBL" id="CP053085">
    <property type="protein sequence ID" value="QJR37840.1"/>
    <property type="molecule type" value="Genomic_DNA"/>
</dbReference>
<feature type="region of interest" description="Disordered" evidence="7">
    <location>
        <begin position="546"/>
        <end position="577"/>
    </location>
</feature>
<keyword evidence="8" id="KW-0732">Signal</keyword>
<dbReference type="PANTHER" id="PTHR43881:SF1">
    <property type="entry name" value="GAMMA-GLUTAMYLTRANSPEPTIDASE (AFU_ORTHOLOGUE AFUA_4G13580)"/>
    <property type="match status" value="1"/>
</dbReference>
<organism evidence="9 10">
    <name type="scientific">Gemmatimonas groenlandica</name>
    <dbReference type="NCBI Taxonomy" id="2732249"/>
    <lineage>
        <taxon>Bacteria</taxon>
        <taxon>Pseudomonadati</taxon>
        <taxon>Gemmatimonadota</taxon>
        <taxon>Gemmatimonadia</taxon>
        <taxon>Gemmatimonadales</taxon>
        <taxon>Gemmatimonadaceae</taxon>
        <taxon>Gemmatimonas</taxon>
    </lineage>
</organism>
<comment type="pathway">
    <text evidence="6">Sulfur metabolism; glutathione metabolism.</text>
</comment>
<feature type="binding site" evidence="5">
    <location>
        <position position="461"/>
    </location>
    <ligand>
        <name>L-glutamate</name>
        <dbReference type="ChEBI" id="CHEBI:29985"/>
    </ligand>
</feature>
<reference evidence="9 10" key="1">
    <citation type="submission" date="2020-05" db="EMBL/GenBank/DDBJ databases">
        <title>Complete genome sequence of Gemmatimonas greenlandica TET16.</title>
        <authorList>
            <person name="Zeng Y."/>
        </authorList>
    </citation>
    <scope>NUCLEOTIDE SEQUENCE [LARGE SCALE GENOMIC DNA]</scope>
    <source>
        <strain evidence="9 10">TET16</strain>
    </source>
</reference>
<dbReference type="RefSeq" id="WP_171227276.1">
    <property type="nucleotide sequence ID" value="NZ_CP053085.1"/>
</dbReference>
<keyword evidence="6 9" id="KW-0808">Transferase</keyword>
<evidence type="ECO:0000256" key="1">
    <source>
        <dbReference type="ARBA" id="ARBA00001049"/>
    </source>
</evidence>
<dbReference type="GO" id="GO:0006750">
    <property type="term" value="P:glutathione biosynthetic process"/>
    <property type="evidence" value="ECO:0007669"/>
    <property type="project" value="UniProtKB-KW"/>
</dbReference>
<dbReference type="AlphaFoldDB" id="A0A6M4IT61"/>
<dbReference type="UniPathway" id="UPA00204"/>
<comment type="similarity">
    <text evidence="6">Belongs to the gamma-glutamyltransferase family.</text>
</comment>
<evidence type="ECO:0000313" key="10">
    <source>
        <dbReference type="Proteomes" id="UP000500938"/>
    </source>
</evidence>
<keyword evidence="10" id="KW-1185">Reference proteome</keyword>
<dbReference type="PRINTS" id="PR01210">
    <property type="entry name" value="GGTRANSPTASE"/>
</dbReference>